<feature type="active site" evidence="1">
    <location>
        <position position="213"/>
    </location>
</feature>
<dbReference type="Pfam" id="PF13472">
    <property type="entry name" value="Lipase_GDSL_2"/>
    <property type="match status" value="1"/>
</dbReference>
<dbReference type="GO" id="GO:0019433">
    <property type="term" value="P:triglyceride catabolic process"/>
    <property type="evidence" value="ECO:0007669"/>
    <property type="project" value="TreeGrafter"/>
</dbReference>
<proteinExistence type="predicted"/>
<dbReference type="RefSeq" id="WP_146319170.1">
    <property type="nucleotide sequence ID" value="NZ_VCQV01000030.1"/>
</dbReference>
<comment type="caution">
    <text evidence="4">The sequence shown here is derived from an EMBL/GenBank/DDBJ whole genome shotgun (WGS) entry which is preliminary data.</text>
</comment>
<sequence>MSVYAALGDSYAAGVGAGPSTDSCWRSTAGYPVLVGQALEVSVYYGACTGATVADVEKDQVGGLGHQTAYVSITVGGDDLDFTKVMTEFALPAWMADDSVLDTSLRTLHEQLPGRYADLFEKVRARAPHARVVVAGYPRLFDGVDCNPLTFFSVSEMARLNDAADQVAQVMRESTDKAGFQFVDVRDEFVGHAVCDDPEWIRGASWPLEVSFHPNESGAAAYGRLVTAAFRTGAPVKGAAGSAGLPVECGPCRTTPAPRFRLPDITSQRSLQGARRCGLDPNEVAHLGIRIKDPGGDPAALARLHELDRQVLGGT</sequence>
<keyword evidence="5" id="KW-1185">Reference proteome</keyword>
<dbReference type="GO" id="GO:0004806">
    <property type="term" value="F:triacylglycerol lipase activity"/>
    <property type="evidence" value="ECO:0007669"/>
    <property type="project" value="TreeGrafter"/>
</dbReference>
<gene>
    <name evidence="4" type="ORF">FGL98_18370</name>
</gene>
<dbReference type="OrthoDB" id="5503950at2"/>
<dbReference type="SUPFAM" id="SSF52266">
    <property type="entry name" value="SGNH hydrolase"/>
    <property type="match status" value="1"/>
</dbReference>
<reference evidence="4 5" key="1">
    <citation type="submission" date="2019-05" db="EMBL/GenBank/DDBJ databases">
        <authorList>
            <person name="Lee S.D."/>
        </authorList>
    </citation>
    <scope>NUCLEOTIDE SEQUENCE [LARGE SCALE GENOMIC DNA]</scope>
    <source>
        <strain evidence="4 5">C5-26</strain>
    </source>
</reference>
<dbReference type="InterPro" id="IPR036514">
    <property type="entry name" value="SGNH_hydro_sf"/>
</dbReference>
<keyword evidence="4" id="KW-0378">Hydrolase</keyword>
<dbReference type="InterPro" id="IPR037460">
    <property type="entry name" value="SEST-like"/>
</dbReference>
<protein>
    <submittedName>
        <fullName evidence="4">SGNH/GDSL hydrolase family protein</fullName>
    </submittedName>
</protein>
<evidence type="ECO:0000256" key="1">
    <source>
        <dbReference type="PIRSR" id="PIRSR637460-1"/>
    </source>
</evidence>
<evidence type="ECO:0000313" key="4">
    <source>
        <dbReference type="EMBL" id="TWP34225.1"/>
    </source>
</evidence>
<dbReference type="CDD" id="cd01823">
    <property type="entry name" value="SEST_like"/>
    <property type="match status" value="1"/>
</dbReference>
<reference evidence="4 5" key="2">
    <citation type="submission" date="2019-08" db="EMBL/GenBank/DDBJ databases">
        <title>Jejuicoccus antrihumi gen. nov., sp. nov., a new member of the family Dermacoccaceae isolated from a cave.</title>
        <authorList>
            <person name="Schumann P."/>
            <person name="Kim I.S."/>
        </authorList>
    </citation>
    <scope>NUCLEOTIDE SEQUENCE [LARGE SCALE GENOMIC DNA]</scope>
    <source>
        <strain evidence="4 5">C5-26</strain>
    </source>
</reference>
<dbReference type="EMBL" id="VCQV01000030">
    <property type="protein sequence ID" value="TWP34225.1"/>
    <property type="molecule type" value="Genomic_DNA"/>
</dbReference>
<dbReference type="AlphaFoldDB" id="A0A563DVK6"/>
<dbReference type="PANTHER" id="PTHR37981">
    <property type="entry name" value="LIPASE 2"/>
    <property type="match status" value="1"/>
</dbReference>
<dbReference type="InterPro" id="IPR013830">
    <property type="entry name" value="SGNH_hydro"/>
</dbReference>
<organism evidence="4 5">
    <name type="scientific">Leekyejoonella antrihumi</name>
    <dbReference type="NCBI Taxonomy" id="1660198"/>
    <lineage>
        <taxon>Bacteria</taxon>
        <taxon>Bacillati</taxon>
        <taxon>Actinomycetota</taxon>
        <taxon>Actinomycetes</taxon>
        <taxon>Micrococcales</taxon>
        <taxon>Dermacoccaceae</taxon>
        <taxon>Leekyejoonella</taxon>
    </lineage>
</organism>
<dbReference type="Gene3D" id="3.40.50.1110">
    <property type="entry name" value="SGNH hydrolase"/>
    <property type="match status" value="1"/>
</dbReference>
<accession>A0A563DVK6</accession>
<feature type="active site" description="Nucleophile" evidence="1">
    <location>
        <position position="10"/>
    </location>
</feature>
<evidence type="ECO:0000256" key="2">
    <source>
        <dbReference type="PIRSR" id="PIRSR637460-2"/>
    </source>
</evidence>
<evidence type="ECO:0000313" key="5">
    <source>
        <dbReference type="Proteomes" id="UP000320244"/>
    </source>
</evidence>
<dbReference type="PANTHER" id="PTHR37981:SF1">
    <property type="entry name" value="SGNH HYDROLASE-TYPE ESTERASE DOMAIN-CONTAINING PROTEIN"/>
    <property type="match status" value="1"/>
</dbReference>
<dbReference type="Proteomes" id="UP000320244">
    <property type="component" value="Unassembled WGS sequence"/>
</dbReference>
<evidence type="ECO:0000259" key="3">
    <source>
        <dbReference type="Pfam" id="PF13472"/>
    </source>
</evidence>
<keyword evidence="2" id="KW-1015">Disulfide bond</keyword>
<name>A0A563DVK6_9MICO</name>
<feature type="domain" description="SGNH hydrolase-type esterase" evidence="3">
    <location>
        <begin position="6"/>
        <end position="220"/>
    </location>
</feature>
<feature type="disulfide bond" evidence="2">
    <location>
        <begin position="24"/>
        <end position="48"/>
    </location>
</feature>